<keyword evidence="2" id="KW-1185">Reference proteome</keyword>
<sequence length="404" mass="42567">MVLQAIKYTPASSAGAATLNILDQLLLPHQSLYIPISSCEDAFDAIKQMKVRGAPAIAIVAALALAVECTRTNISSRSAAEARDQIIERLGYVKKSRPTAVNLSDAVNKLSNVVTKAASSDVADGQAVVHKYIAAAERMLIDDVSDNKAIGAHGAKWIAEHTAAGQSKTRNAAQELKILTHCNTGSLATAGYGTALGVIRSLREAGLLTHAFCSETRPYNQGSRLTAYELVHDQIPATLVTDSMAASLLAREGTNVAAIVVGADRVAANGDTANKIGTYSLAVLARHHGVKFLVAAPRTTIDLGTPSGEAIVIEERDQQEVTRIKGPQIGSNGDLREPATISTAAMGINVWNPAFDVTPADLIDGVITEVGVVEKQNGVFNFEPLFASMTETHRESHPSTVGGM</sequence>
<protein>
    <submittedName>
        <fullName evidence="1">S-methyl-5-thioribose-1-phosphate isomerase</fullName>
        <ecNumber evidence="1">5.3.1.23</ecNumber>
    </submittedName>
</protein>
<dbReference type="EMBL" id="JAPDRQ010000094">
    <property type="protein sequence ID" value="KAJ9655514.1"/>
    <property type="molecule type" value="Genomic_DNA"/>
</dbReference>
<accession>A0ACC3A599</accession>
<reference evidence="1" key="1">
    <citation type="submission" date="2022-10" db="EMBL/GenBank/DDBJ databases">
        <title>Culturing micro-colonial fungi from biological soil crusts in the Mojave desert and describing Neophaeococcomyces mojavensis, and introducing the new genera and species Taxawa tesnikishii.</title>
        <authorList>
            <person name="Kurbessoian T."/>
            <person name="Stajich J.E."/>
        </authorList>
    </citation>
    <scope>NUCLEOTIDE SEQUENCE</scope>
    <source>
        <strain evidence="1">JES_112</strain>
    </source>
</reference>
<proteinExistence type="predicted"/>
<dbReference type="Proteomes" id="UP001172386">
    <property type="component" value="Unassembled WGS sequence"/>
</dbReference>
<comment type="caution">
    <text evidence="1">The sequence shown here is derived from an EMBL/GenBank/DDBJ whole genome shotgun (WGS) entry which is preliminary data.</text>
</comment>
<evidence type="ECO:0000313" key="2">
    <source>
        <dbReference type="Proteomes" id="UP001172386"/>
    </source>
</evidence>
<dbReference type="EC" id="5.3.1.23" evidence="1"/>
<organism evidence="1 2">
    <name type="scientific">Neophaeococcomyces mojaviensis</name>
    <dbReference type="NCBI Taxonomy" id="3383035"/>
    <lineage>
        <taxon>Eukaryota</taxon>
        <taxon>Fungi</taxon>
        <taxon>Dikarya</taxon>
        <taxon>Ascomycota</taxon>
        <taxon>Pezizomycotina</taxon>
        <taxon>Eurotiomycetes</taxon>
        <taxon>Chaetothyriomycetidae</taxon>
        <taxon>Chaetothyriales</taxon>
        <taxon>Chaetothyriales incertae sedis</taxon>
        <taxon>Neophaeococcomyces</taxon>
    </lineage>
</organism>
<keyword evidence="1" id="KW-0413">Isomerase</keyword>
<name>A0ACC3A599_9EURO</name>
<gene>
    <name evidence="1" type="primary">MRI1</name>
    <name evidence="1" type="ORF">H2198_005604</name>
</gene>
<evidence type="ECO:0000313" key="1">
    <source>
        <dbReference type="EMBL" id="KAJ9655514.1"/>
    </source>
</evidence>